<organism evidence="1 2">
    <name type="scientific">Lasiodiplodia mahajangana</name>
    <dbReference type="NCBI Taxonomy" id="1108764"/>
    <lineage>
        <taxon>Eukaryota</taxon>
        <taxon>Fungi</taxon>
        <taxon>Dikarya</taxon>
        <taxon>Ascomycota</taxon>
        <taxon>Pezizomycotina</taxon>
        <taxon>Dothideomycetes</taxon>
        <taxon>Dothideomycetes incertae sedis</taxon>
        <taxon>Botryosphaeriales</taxon>
        <taxon>Botryosphaeriaceae</taxon>
        <taxon>Lasiodiplodia</taxon>
    </lineage>
</organism>
<sequence>MHDDHSEAEAGLCNKITAKTEFSCRVCATNNQTVYKRSYGVQLTGIGVYAPPEGTRSYGFIAPVDSNASQVSDDGSLRPLDDSNSVIIRPVHSYHSGHIFHDSCWRLFKEICLNKGVPVSLERLFEVLDSHYLVDGRIIDWGHNYGGFATFDNDPDHYLPWERKKWGERSAELSRSDLLYMDPFSEDLYPMRGLLLEETPELPPTDKTTHRGHEMGRDPFGKLPHELKLDIARFLSVPEFLEARLALRAFGNLFYDQQFWAPRFAWLFEKAERRRQVDWLWLYRRTNFDRLGPELGNRCRIWKCIDFVVDTYIDLRWHDSDVAASQVDPWPCLPIDHPRFREVSGAIMEAPRISSKSCHQLRKCYIAIPANLSQFSISRTKSPSTCYITGIRFTTVCGTVSKLGYWTGEEDSVSVTAIWGFVLAVGIGGIQAIQCITGHNTTSRWLGDPNDVPKTRCLATVNGPLDDFLQVGFDGYKIVSLATKLPRSQILETKTLRSSRLWYPDIPGQNLSLNQGLSATEERQDLVPRKQYKPIFWTNFGGPGGEYLRHLIRLDLMVRMSSELQCIEFKYDIDEIPVECKHLGRFNDRQYGEMPISFCVDGPGGEIITAIEVVYKAGTIFALKATTSRDRLWASRCIGEDADIVTRTLVPDPGTTITGMYACQVVDLGLNYGAIGIISEDLST</sequence>
<dbReference type="EMBL" id="JAPUUL010000672">
    <property type="protein sequence ID" value="KAJ8129747.1"/>
    <property type="molecule type" value="Genomic_DNA"/>
</dbReference>
<dbReference type="Proteomes" id="UP001153332">
    <property type="component" value="Unassembled WGS sequence"/>
</dbReference>
<keyword evidence="2" id="KW-1185">Reference proteome</keyword>
<accession>A0ACC2JR73</accession>
<reference evidence="1" key="1">
    <citation type="submission" date="2022-12" db="EMBL/GenBank/DDBJ databases">
        <title>Genome Sequence of Lasiodiplodia mahajangana.</title>
        <authorList>
            <person name="Buettner E."/>
        </authorList>
    </citation>
    <scope>NUCLEOTIDE SEQUENCE</scope>
    <source>
        <strain evidence="1">VT137</strain>
    </source>
</reference>
<evidence type="ECO:0000313" key="1">
    <source>
        <dbReference type="EMBL" id="KAJ8129747.1"/>
    </source>
</evidence>
<evidence type="ECO:0000313" key="2">
    <source>
        <dbReference type="Proteomes" id="UP001153332"/>
    </source>
</evidence>
<protein>
    <submittedName>
        <fullName evidence="1">Uncharacterized protein</fullName>
    </submittedName>
</protein>
<gene>
    <name evidence="1" type="ORF">O1611_g3882</name>
</gene>
<name>A0ACC2JR73_9PEZI</name>
<comment type="caution">
    <text evidence="1">The sequence shown here is derived from an EMBL/GenBank/DDBJ whole genome shotgun (WGS) entry which is preliminary data.</text>
</comment>
<proteinExistence type="predicted"/>